<feature type="binding site" evidence="9">
    <location>
        <position position="8"/>
    </location>
    <ligand>
        <name>Mg(2+)</name>
        <dbReference type="ChEBI" id="CHEBI:18420"/>
        <note>catalytic</note>
    </ligand>
</feature>
<keyword evidence="6 9" id="KW-0378">Hydrolase</keyword>
<evidence type="ECO:0000256" key="9">
    <source>
        <dbReference type="HAMAP-Rule" id="MF_01471"/>
    </source>
</evidence>
<dbReference type="PANTHER" id="PTHR34405:SF3">
    <property type="entry name" value="CRISPR-ASSOCIATED ENDORIBONUCLEASE CAS2 3"/>
    <property type="match status" value="1"/>
</dbReference>
<evidence type="ECO:0000256" key="4">
    <source>
        <dbReference type="ARBA" id="ARBA00022723"/>
    </source>
</evidence>
<dbReference type="AlphaFoldDB" id="A0A364NS65"/>
<dbReference type="Proteomes" id="UP000250744">
    <property type="component" value="Unassembled WGS sequence"/>
</dbReference>
<dbReference type="GO" id="GO:0046872">
    <property type="term" value="F:metal ion binding"/>
    <property type="evidence" value="ECO:0007669"/>
    <property type="project" value="UniProtKB-UniRule"/>
</dbReference>
<comment type="cofactor">
    <cofactor evidence="1 9">
        <name>Mg(2+)</name>
        <dbReference type="ChEBI" id="CHEBI:18420"/>
    </cofactor>
</comment>
<dbReference type="EC" id="3.1.-.-" evidence="9"/>
<proteinExistence type="inferred from homology"/>
<dbReference type="HAMAP" id="MF_01471">
    <property type="entry name" value="Cas2"/>
    <property type="match status" value="1"/>
</dbReference>
<gene>
    <name evidence="9 11" type="primary">cas2</name>
    <name evidence="11" type="ORF">DN062_02140</name>
</gene>
<dbReference type="EMBL" id="QKRX01000001">
    <property type="protein sequence ID" value="RAU19894.1"/>
    <property type="molecule type" value="Genomic_DNA"/>
</dbReference>
<dbReference type="Gene3D" id="3.30.70.240">
    <property type="match status" value="1"/>
</dbReference>
<dbReference type="SUPFAM" id="SSF143430">
    <property type="entry name" value="TTP0101/SSO1404-like"/>
    <property type="match status" value="1"/>
</dbReference>
<name>A0A364NS65_9GAMM</name>
<evidence type="ECO:0000256" key="2">
    <source>
        <dbReference type="ARBA" id="ARBA00009959"/>
    </source>
</evidence>
<dbReference type="OrthoDB" id="9798176at2"/>
<dbReference type="GO" id="GO:0016787">
    <property type="term" value="F:hydrolase activity"/>
    <property type="evidence" value="ECO:0007669"/>
    <property type="project" value="UniProtKB-KW"/>
</dbReference>
<dbReference type="CDD" id="cd09725">
    <property type="entry name" value="Cas2_I_II_III"/>
    <property type="match status" value="1"/>
</dbReference>
<dbReference type="GO" id="GO:0051607">
    <property type="term" value="P:defense response to virus"/>
    <property type="evidence" value="ECO:0007669"/>
    <property type="project" value="UniProtKB-UniRule"/>
</dbReference>
<comment type="caution">
    <text evidence="11">The sequence shown here is derived from an EMBL/GenBank/DDBJ whole genome shotgun (WGS) entry which is preliminary data.</text>
</comment>
<evidence type="ECO:0000256" key="5">
    <source>
        <dbReference type="ARBA" id="ARBA00022759"/>
    </source>
</evidence>
<keyword evidence="7 9" id="KW-0460">Magnesium</keyword>
<dbReference type="PANTHER" id="PTHR34405">
    <property type="entry name" value="CRISPR-ASSOCIATED ENDORIBONUCLEASE CAS2"/>
    <property type="match status" value="1"/>
</dbReference>
<evidence type="ECO:0000256" key="1">
    <source>
        <dbReference type="ARBA" id="ARBA00001946"/>
    </source>
</evidence>
<evidence type="ECO:0000313" key="11">
    <source>
        <dbReference type="EMBL" id="RAU19894.1"/>
    </source>
</evidence>
<comment type="similarity">
    <text evidence="2 9 10">Belongs to the CRISPR-associated endoribonuclease Cas2 protein family.</text>
</comment>
<evidence type="ECO:0000256" key="3">
    <source>
        <dbReference type="ARBA" id="ARBA00022722"/>
    </source>
</evidence>
<evidence type="ECO:0000256" key="8">
    <source>
        <dbReference type="ARBA" id="ARBA00023118"/>
    </source>
</evidence>
<evidence type="ECO:0000256" key="6">
    <source>
        <dbReference type="ARBA" id="ARBA00022801"/>
    </source>
</evidence>
<dbReference type="GO" id="GO:0043571">
    <property type="term" value="P:maintenance of CRISPR repeat elements"/>
    <property type="evidence" value="ECO:0007669"/>
    <property type="project" value="UniProtKB-UniRule"/>
</dbReference>
<dbReference type="RefSeq" id="WP_112157077.1">
    <property type="nucleotide sequence ID" value="NZ_QKRX01000001.1"/>
</dbReference>
<dbReference type="PIRSF" id="PIRSF032582">
    <property type="entry name" value="Cas2"/>
    <property type="match status" value="1"/>
</dbReference>
<protein>
    <recommendedName>
        <fullName evidence="9">CRISPR-associated endoribonuclease Cas2</fullName>
        <ecNumber evidence="9">3.1.-.-</ecNumber>
    </recommendedName>
</protein>
<keyword evidence="5 9" id="KW-0255">Endonuclease</keyword>
<sequence>MLVLVTYDVSFDDPNGPARLRRIAKICEDFGTRVQYSVFECDLEPDQWVRLKARLLDTYDEAVDSLRFYMLGKNWRRRIEHHGAKAALDLFKSPLII</sequence>
<comment type="subunit">
    <text evidence="9">Homodimer, forms a heterotetramer with a Cas1 homodimer.</text>
</comment>
<evidence type="ECO:0000313" key="12">
    <source>
        <dbReference type="Proteomes" id="UP000250744"/>
    </source>
</evidence>
<keyword evidence="12" id="KW-1185">Reference proteome</keyword>
<dbReference type="InterPro" id="IPR021127">
    <property type="entry name" value="CRISPR_associated_Cas2"/>
</dbReference>
<dbReference type="Pfam" id="PF09827">
    <property type="entry name" value="CRISPR_Cas2"/>
    <property type="match status" value="1"/>
</dbReference>
<evidence type="ECO:0000256" key="10">
    <source>
        <dbReference type="PIRNR" id="PIRNR032582"/>
    </source>
</evidence>
<reference evidence="11 12" key="1">
    <citation type="submission" date="2018-06" db="EMBL/GenBank/DDBJ databases">
        <title>Nitrincola tibetense sp. nov., isolated from Lake XuguoCo on Tibetan Plateau.</title>
        <authorList>
            <person name="Xing P."/>
        </authorList>
    </citation>
    <scope>NUCLEOTIDE SEQUENCE [LARGE SCALE GENOMIC DNA]</scope>
    <source>
        <strain evidence="12">xg18</strain>
    </source>
</reference>
<keyword evidence="8 9" id="KW-0051">Antiviral defense</keyword>
<accession>A0A364NS65</accession>
<dbReference type="InterPro" id="IPR019199">
    <property type="entry name" value="Virulence_VapD/CRISPR_Cas2"/>
</dbReference>
<dbReference type="NCBIfam" id="TIGR01573">
    <property type="entry name" value="cas2"/>
    <property type="match status" value="1"/>
</dbReference>
<comment type="function">
    <text evidence="9">CRISPR (clustered regularly interspaced short palindromic repeat), is an adaptive immune system that provides protection against mobile genetic elements (viruses, transposable elements and conjugative plasmids). CRISPR clusters contain sequences complementary to antecedent mobile elements and target invading nucleic acids. CRISPR clusters are transcribed and processed into CRISPR RNA (crRNA). Functions as a ssRNA-specific endoribonuclease. Involved in the integration of spacer DNA into the CRISPR cassette.</text>
</comment>
<keyword evidence="4 9" id="KW-0479">Metal-binding</keyword>
<organism evidence="11 12">
    <name type="scientific">Nitrincola tibetensis</name>
    <dbReference type="NCBI Taxonomy" id="2219697"/>
    <lineage>
        <taxon>Bacteria</taxon>
        <taxon>Pseudomonadati</taxon>
        <taxon>Pseudomonadota</taxon>
        <taxon>Gammaproteobacteria</taxon>
        <taxon>Oceanospirillales</taxon>
        <taxon>Oceanospirillaceae</taxon>
        <taxon>Nitrincola</taxon>
    </lineage>
</organism>
<dbReference type="GO" id="GO:0004521">
    <property type="term" value="F:RNA endonuclease activity"/>
    <property type="evidence" value="ECO:0007669"/>
    <property type="project" value="UniProtKB-UniRule"/>
</dbReference>
<keyword evidence="3 9" id="KW-0540">Nuclease</keyword>
<evidence type="ECO:0000256" key="7">
    <source>
        <dbReference type="ARBA" id="ARBA00022842"/>
    </source>
</evidence>